<feature type="compositionally biased region" description="Polar residues" evidence="1">
    <location>
        <begin position="447"/>
        <end position="460"/>
    </location>
</feature>
<feature type="region of interest" description="Disordered" evidence="1">
    <location>
        <begin position="662"/>
        <end position="946"/>
    </location>
</feature>
<sequence>MDDLYNNAWGESVQLDDPRPPKTTSDDAFKALKSSWTRTNVSPIGPSHAVEDNEADLAAPSWSTGAGIRWDEPSEDVHGFGWSHAEPDMAWGTDTYADIPIGKLSQVSLSLGTAQVDKQEERDDVETVTLSPPSTLASTLTASEPDIEGEEQVEETECTSTYQTIEEAEPDAPISPVERTLSSPIPDSPLRTPVPATLPSRSPSPDGFGGFSSGFEEPDSDGFKSVTAAEGLEDDAWGAAWSSAPVETTTDAEEVEVEDEWTAARKRQENIERRIPPGALEDIKNRCEELCKEITPPVDPKVLDVDPESYRNNLRLTLEDMDELSFVKQEYLPELTLQPPLNFQTTAIFKGTTHSLRLTRNLPMVKNSPMSHYLASKGSTAWEKAVRGRKEVVEEDVVPVGWRILEKDAPKPTAAPQKQTGGLFSFWGRKESRTNTPLAALSGPTLEASSSKPVLTTHTPKPSIEKRDSMESVRSTSSSSRNVETSSITSPAPSTLTQPAPTSHTAVPSAPSSSAPGPSTYADAPMLDLDGSEAPPTAAPSAVSRFLNRFSRRKSSVPSSSPRQSLALSSDDMDFLSDIVPSMSDDAEDNSISLQATLASEPLPPLLAPPPASSPASIKSLSMPPLLGPVVSGSKTLPPQPQATLNGFDSFFDTLDSVSTTTASMPVSTATAPILPPGPGSGTTRSISVLSRSQSPESKPASPSILPANSTHQPFGLPPPPAPLPRTQTPVLAPPPKPSFALPPPSSRTQTPTISPPPSRPLSGLSQPERSSTLPSRPKIPLMQIGIPPPPSTLSPTSAGSSPSPLSGAPLRATTPTSGVPLALLYPNAANATPGSSFGLPPPPGSRGHTPIPSRSGSASQTAHTSFPPLSTQNKPPSLTVLTAFDDDDDFADFQSSTPATHTANATPLASAASYQSHTTFQSPSSATHAPMLGGPPTSSSSGSLAAQKASAAAFFKSAVAAASKPAPLSFDSFDDEFSALGNTTTAVDSAQNASFNTSGSSLMSGSRSGFDGFDSFSSDSPGLGSPTPPIPPAKNPPPVTVAAPSPRKAPVRSNTLNKNKLTISSPPPVTYDTATRHQHTMSLMEMANARKGKQWPAPPSPLPQILNPPPQAPSKSNAGGFDLLGEDDSFGSFNTTSDGLFASTSSPAAFGQPLMPSGSTMSSIGVGALPQSQSVSSAGSGQWLMGAGSGLSSGSGSVQSLGVPPPAPAKGKMGGALTAQDLSFFEGL</sequence>
<feature type="region of interest" description="Disordered" evidence="1">
    <location>
        <begin position="1188"/>
        <end position="1215"/>
    </location>
</feature>
<organism evidence="2 3">
    <name type="scientific">Cristinia sonorae</name>
    <dbReference type="NCBI Taxonomy" id="1940300"/>
    <lineage>
        <taxon>Eukaryota</taxon>
        <taxon>Fungi</taxon>
        <taxon>Dikarya</taxon>
        <taxon>Basidiomycota</taxon>
        <taxon>Agaricomycotina</taxon>
        <taxon>Agaricomycetes</taxon>
        <taxon>Agaricomycetidae</taxon>
        <taxon>Agaricales</taxon>
        <taxon>Pleurotineae</taxon>
        <taxon>Stephanosporaceae</taxon>
        <taxon>Cristinia</taxon>
    </lineage>
</organism>
<feature type="compositionally biased region" description="Pro residues" evidence="1">
    <location>
        <begin position="1027"/>
        <end position="1040"/>
    </location>
</feature>
<feature type="compositionally biased region" description="Polar residues" evidence="1">
    <location>
        <begin position="682"/>
        <end position="697"/>
    </location>
</feature>
<feature type="compositionally biased region" description="Polar residues" evidence="1">
    <location>
        <begin position="633"/>
        <end position="643"/>
    </location>
</feature>
<feature type="compositionally biased region" description="Low complexity" evidence="1">
    <location>
        <begin position="472"/>
        <end position="490"/>
    </location>
</feature>
<feature type="compositionally biased region" description="Pro residues" evidence="1">
    <location>
        <begin position="1097"/>
        <end position="1113"/>
    </location>
</feature>
<feature type="compositionally biased region" description="Low complexity" evidence="1">
    <location>
        <begin position="499"/>
        <end position="522"/>
    </location>
</feature>
<feature type="region of interest" description="Disordered" evidence="1">
    <location>
        <begin position="986"/>
        <end position="1074"/>
    </location>
</feature>
<dbReference type="PRINTS" id="PR01217">
    <property type="entry name" value="PRICHEXTENSN"/>
</dbReference>
<reference evidence="2" key="1">
    <citation type="journal article" date="2021" name="New Phytol.">
        <title>Evolutionary innovations through gain and loss of genes in the ectomycorrhizal Boletales.</title>
        <authorList>
            <person name="Wu G."/>
            <person name="Miyauchi S."/>
            <person name="Morin E."/>
            <person name="Kuo A."/>
            <person name="Drula E."/>
            <person name="Varga T."/>
            <person name="Kohler A."/>
            <person name="Feng B."/>
            <person name="Cao Y."/>
            <person name="Lipzen A."/>
            <person name="Daum C."/>
            <person name="Hundley H."/>
            <person name="Pangilinan J."/>
            <person name="Johnson J."/>
            <person name="Barry K."/>
            <person name="LaButti K."/>
            <person name="Ng V."/>
            <person name="Ahrendt S."/>
            <person name="Min B."/>
            <person name="Choi I.G."/>
            <person name="Park H."/>
            <person name="Plett J.M."/>
            <person name="Magnuson J."/>
            <person name="Spatafora J.W."/>
            <person name="Nagy L.G."/>
            <person name="Henrissat B."/>
            <person name="Grigoriev I.V."/>
            <person name="Yang Z.L."/>
            <person name="Xu J."/>
            <person name="Martin F.M."/>
        </authorList>
    </citation>
    <scope>NUCLEOTIDE SEQUENCE</scope>
    <source>
        <strain evidence="2">KKN 215</strain>
    </source>
</reference>
<feature type="compositionally biased region" description="Pro residues" evidence="1">
    <location>
        <begin position="732"/>
        <end position="746"/>
    </location>
</feature>
<feature type="compositionally biased region" description="Acidic residues" evidence="1">
    <location>
        <begin position="145"/>
        <end position="157"/>
    </location>
</feature>
<feature type="region of interest" description="Disordered" evidence="1">
    <location>
        <begin position="605"/>
        <end position="643"/>
    </location>
</feature>
<gene>
    <name evidence="2" type="ORF">BXZ70DRAFT_1010370</name>
</gene>
<feature type="compositionally biased region" description="Polar residues" evidence="1">
    <location>
        <begin position="1053"/>
        <end position="1065"/>
    </location>
</feature>
<dbReference type="EMBL" id="JAEVFJ010000028">
    <property type="protein sequence ID" value="KAH8093776.1"/>
    <property type="molecule type" value="Genomic_DNA"/>
</dbReference>
<feature type="compositionally biased region" description="Low complexity" evidence="1">
    <location>
        <begin position="794"/>
        <end position="810"/>
    </location>
</feature>
<evidence type="ECO:0000313" key="2">
    <source>
        <dbReference type="EMBL" id="KAH8093776.1"/>
    </source>
</evidence>
<dbReference type="AlphaFoldDB" id="A0A8K0UJC6"/>
<feature type="compositionally biased region" description="Basic and acidic residues" evidence="1">
    <location>
        <begin position="16"/>
        <end position="30"/>
    </location>
</feature>
<feature type="compositionally biased region" description="Low complexity" evidence="1">
    <location>
        <begin position="821"/>
        <end position="839"/>
    </location>
</feature>
<feature type="compositionally biased region" description="Low complexity" evidence="1">
    <location>
        <begin position="614"/>
        <end position="624"/>
    </location>
</feature>
<feature type="compositionally biased region" description="Polar residues" evidence="1">
    <location>
        <begin position="128"/>
        <end position="142"/>
    </location>
</feature>
<feature type="compositionally biased region" description="Polar residues" evidence="1">
    <location>
        <begin position="895"/>
        <end position="928"/>
    </location>
</feature>
<name>A0A8K0UJC6_9AGAR</name>
<dbReference type="OrthoDB" id="3262497at2759"/>
<feature type="compositionally biased region" description="Polar residues" evidence="1">
    <location>
        <begin position="853"/>
        <end position="881"/>
    </location>
</feature>
<feature type="compositionally biased region" description="Polar residues" evidence="1">
    <location>
        <begin position="662"/>
        <end position="671"/>
    </location>
</feature>
<protein>
    <submittedName>
        <fullName evidence="2">Uncharacterized protein</fullName>
    </submittedName>
</protein>
<keyword evidence="3" id="KW-1185">Reference proteome</keyword>
<accession>A0A8K0UJC6</accession>
<dbReference type="Proteomes" id="UP000813824">
    <property type="component" value="Unassembled WGS sequence"/>
</dbReference>
<proteinExistence type="predicted"/>
<feature type="region of interest" description="Disordered" evidence="1">
    <location>
        <begin position="113"/>
        <end position="223"/>
    </location>
</feature>
<feature type="compositionally biased region" description="Low complexity" evidence="1">
    <location>
        <begin position="995"/>
        <end position="1026"/>
    </location>
</feature>
<feature type="region of interest" description="Disordered" evidence="1">
    <location>
        <begin position="1089"/>
        <end position="1130"/>
    </location>
</feature>
<evidence type="ECO:0000313" key="3">
    <source>
        <dbReference type="Proteomes" id="UP000813824"/>
    </source>
</evidence>
<feature type="region of interest" description="Disordered" evidence="1">
    <location>
        <begin position="409"/>
        <end position="540"/>
    </location>
</feature>
<evidence type="ECO:0000256" key="1">
    <source>
        <dbReference type="SAM" id="MobiDB-lite"/>
    </source>
</evidence>
<comment type="caution">
    <text evidence="2">The sequence shown here is derived from an EMBL/GenBank/DDBJ whole genome shotgun (WGS) entry which is preliminary data.</text>
</comment>
<feature type="region of interest" description="Disordered" evidence="1">
    <location>
        <begin position="1"/>
        <end position="58"/>
    </location>
</feature>